<accession>A0A8S3FXU7</accession>
<organism evidence="1 2">
    <name type="scientific">Rotaria magnacalcarata</name>
    <dbReference type="NCBI Taxonomy" id="392030"/>
    <lineage>
        <taxon>Eukaryota</taxon>
        <taxon>Metazoa</taxon>
        <taxon>Spiralia</taxon>
        <taxon>Gnathifera</taxon>
        <taxon>Rotifera</taxon>
        <taxon>Eurotatoria</taxon>
        <taxon>Bdelloidea</taxon>
        <taxon>Philodinida</taxon>
        <taxon>Philodinidae</taxon>
        <taxon>Rotaria</taxon>
    </lineage>
</organism>
<dbReference type="EMBL" id="CAJOBJ010280104">
    <property type="protein sequence ID" value="CAF5142886.1"/>
    <property type="molecule type" value="Genomic_DNA"/>
</dbReference>
<protein>
    <submittedName>
        <fullName evidence="1">Uncharacterized protein</fullName>
    </submittedName>
</protein>
<name>A0A8S3FXU7_9BILA</name>
<reference evidence="1" key="1">
    <citation type="submission" date="2021-02" db="EMBL/GenBank/DDBJ databases">
        <authorList>
            <person name="Nowell W R."/>
        </authorList>
    </citation>
    <scope>NUCLEOTIDE SEQUENCE</scope>
</reference>
<evidence type="ECO:0000313" key="2">
    <source>
        <dbReference type="Proteomes" id="UP000681720"/>
    </source>
</evidence>
<feature type="non-terminal residue" evidence="1">
    <location>
        <position position="50"/>
    </location>
</feature>
<dbReference type="Proteomes" id="UP000681720">
    <property type="component" value="Unassembled WGS sequence"/>
</dbReference>
<proteinExistence type="predicted"/>
<dbReference type="AlphaFoldDB" id="A0A8S3FXU7"/>
<evidence type="ECO:0000313" key="1">
    <source>
        <dbReference type="EMBL" id="CAF5142886.1"/>
    </source>
</evidence>
<comment type="caution">
    <text evidence="1">The sequence shown here is derived from an EMBL/GenBank/DDBJ whole genome shotgun (WGS) entry which is preliminary data.</text>
</comment>
<feature type="non-terminal residue" evidence="1">
    <location>
        <position position="1"/>
    </location>
</feature>
<gene>
    <name evidence="1" type="ORF">GIL414_LOCUS64594</name>
</gene>
<sequence length="50" mass="5174">TTTTITATVATPIPLVLPIRTNSRKGSSAQSLVDVNFKLKPVTSLSSSSS</sequence>